<evidence type="ECO:0000313" key="2">
    <source>
        <dbReference type="Proteomes" id="UP000305067"/>
    </source>
</evidence>
<organism evidence="1 2">
    <name type="scientific">Pterulicium gracile</name>
    <dbReference type="NCBI Taxonomy" id="1884261"/>
    <lineage>
        <taxon>Eukaryota</taxon>
        <taxon>Fungi</taxon>
        <taxon>Dikarya</taxon>
        <taxon>Basidiomycota</taxon>
        <taxon>Agaricomycotina</taxon>
        <taxon>Agaricomycetes</taxon>
        <taxon>Agaricomycetidae</taxon>
        <taxon>Agaricales</taxon>
        <taxon>Pleurotineae</taxon>
        <taxon>Pterulaceae</taxon>
        <taxon>Pterulicium</taxon>
    </lineage>
</organism>
<dbReference type="Proteomes" id="UP000305067">
    <property type="component" value="Unassembled WGS sequence"/>
</dbReference>
<reference evidence="1 2" key="1">
    <citation type="journal article" date="2019" name="Nat. Ecol. Evol.">
        <title>Megaphylogeny resolves global patterns of mushroom evolution.</title>
        <authorList>
            <person name="Varga T."/>
            <person name="Krizsan K."/>
            <person name="Foldi C."/>
            <person name="Dima B."/>
            <person name="Sanchez-Garcia M."/>
            <person name="Sanchez-Ramirez S."/>
            <person name="Szollosi G.J."/>
            <person name="Szarkandi J.G."/>
            <person name="Papp V."/>
            <person name="Albert L."/>
            <person name="Andreopoulos W."/>
            <person name="Angelini C."/>
            <person name="Antonin V."/>
            <person name="Barry K.W."/>
            <person name="Bougher N.L."/>
            <person name="Buchanan P."/>
            <person name="Buyck B."/>
            <person name="Bense V."/>
            <person name="Catcheside P."/>
            <person name="Chovatia M."/>
            <person name="Cooper J."/>
            <person name="Damon W."/>
            <person name="Desjardin D."/>
            <person name="Finy P."/>
            <person name="Geml J."/>
            <person name="Haridas S."/>
            <person name="Hughes K."/>
            <person name="Justo A."/>
            <person name="Karasinski D."/>
            <person name="Kautmanova I."/>
            <person name="Kiss B."/>
            <person name="Kocsube S."/>
            <person name="Kotiranta H."/>
            <person name="LaButti K.M."/>
            <person name="Lechner B.E."/>
            <person name="Liimatainen K."/>
            <person name="Lipzen A."/>
            <person name="Lukacs Z."/>
            <person name="Mihaltcheva S."/>
            <person name="Morgado L.N."/>
            <person name="Niskanen T."/>
            <person name="Noordeloos M.E."/>
            <person name="Ohm R.A."/>
            <person name="Ortiz-Santana B."/>
            <person name="Ovrebo C."/>
            <person name="Racz N."/>
            <person name="Riley R."/>
            <person name="Savchenko A."/>
            <person name="Shiryaev A."/>
            <person name="Soop K."/>
            <person name="Spirin V."/>
            <person name="Szebenyi C."/>
            <person name="Tomsovsky M."/>
            <person name="Tulloss R.E."/>
            <person name="Uehling J."/>
            <person name="Grigoriev I.V."/>
            <person name="Vagvolgyi C."/>
            <person name="Papp T."/>
            <person name="Martin F.M."/>
            <person name="Miettinen O."/>
            <person name="Hibbett D.S."/>
            <person name="Nagy L.G."/>
        </authorList>
    </citation>
    <scope>NUCLEOTIDE SEQUENCE [LARGE SCALE GENOMIC DNA]</scope>
    <source>
        <strain evidence="1 2">CBS 309.79</strain>
    </source>
</reference>
<dbReference type="EMBL" id="ML178826">
    <property type="protein sequence ID" value="TFL01083.1"/>
    <property type="molecule type" value="Genomic_DNA"/>
</dbReference>
<accession>A0A5C3QG74</accession>
<gene>
    <name evidence="1" type="ORF">BDV98DRAFT_568435</name>
</gene>
<dbReference type="AlphaFoldDB" id="A0A5C3QG74"/>
<name>A0A5C3QG74_9AGAR</name>
<proteinExistence type="predicted"/>
<protein>
    <submittedName>
        <fullName evidence="1">Uncharacterized protein</fullName>
    </submittedName>
</protein>
<evidence type="ECO:0000313" key="1">
    <source>
        <dbReference type="EMBL" id="TFL01083.1"/>
    </source>
</evidence>
<keyword evidence="2" id="KW-1185">Reference proteome</keyword>
<sequence length="83" mass="9210">MVERSHSILVEVSTLDGAAGDGGHYFLFDIEITPPTLLARYVPVLNLCNMPEVGTLYLDFEPTSLRESSQRGVEYAPREALQI</sequence>